<keyword evidence="1" id="KW-0479">Metal-binding</keyword>
<evidence type="ECO:0000313" key="3">
    <source>
        <dbReference type="EMBL" id="KNC76382.1"/>
    </source>
</evidence>
<dbReference type="OrthoDB" id="1630758at2759"/>
<dbReference type="AlphaFoldDB" id="A0A0L0FHW8"/>
<protein>
    <recommendedName>
        <fullName evidence="2">RING-type domain-containing protein</fullName>
    </recommendedName>
</protein>
<name>A0A0L0FHW8_9EUKA</name>
<dbReference type="PROSITE" id="PS50089">
    <property type="entry name" value="ZF_RING_2"/>
    <property type="match status" value="1"/>
</dbReference>
<dbReference type="GeneID" id="25911618"/>
<keyword evidence="4" id="KW-1185">Reference proteome</keyword>
<evidence type="ECO:0000313" key="4">
    <source>
        <dbReference type="Proteomes" id="UP000054560"/>
    </source>
</evidence>
<sequence length="201" mass="23041">MWNLFRNPQMFNMNGGSAATARPNFGLRSSPEESEKAWALLEIDWRTLNHAQLANYMPQYQQLLTRMVDETGLMQKSLKQRSGAPPEPEKNCVVCREAPPELCFAPCGHSTMCLDCHIIWQSLDNRTCPLCKTAVTDTFYRRMYERKLLSCDEYTQRGLAHTVSEVSKLLLYIDKHPETIEKLAHGKKAVSDIMKESEKGR</sequence>
<reference evidence="3 4" key="1">
    <citation type="submission" date="2011-02" db="EMBL/GenBank/DDBJ databases">
        <title>The Genome Sequence of Sphaeroforma arctica JP610.</title>
        <authorList>
            <consortium name="The Broad Institute Genome Sequencing Platform"/>
            <person name="Russ C."/>
            <person name="Cuomo C."/>
            <person name="Young S.K."/>
            <person name="Zeng Q."/>
            <person name="Gargeya S."/>
            <person name="Alvarado L."/>
            <person name="Berlin A."/>
            <person name="Chapman S.B."/>
            <person name="Chen Z."/>
            <person name="Freedman E."/>
            <person name="Gellesch M."/>
            <person name="Goldberg J."/>
            <person name="Griggs A."/>
            <person name="Gujja S."/>
            <person name="Heilman E."/>
            <person name="Heiman D."/>
            <person name="Howarth C."/>
            <person name="Mehta T."/>
            <person name="Neiman D."/>
            <person name="Pearson M."/>
            <person name="Roberts A."/>
            <person name="Saif S."/>
            <person name="Shea T."/>
            <person name="Shenoy N."/>
            <person name="Sisk P."/>
            <person name="Stolte C."/>
            <person name="Sykes S."/>
            <person name="White J."/>
            <person name="Yandava C."/>
            <person name="Burger G."/>
            <person name="Gray M.W."/>
            <person name="Holland P.W.H."/>
            <person name="King N."/>
            <person name="Lang F.B.F."/>
            <person name="Roger A.J."/>
            <person name="Ruiz-Trillo I."/>
            <person name="Haas B."/>
            <person name="Nusbaum C."/>
            <person name="Birren B."/>
        </authorList>
    </citation>
    <scope>NUCLEOTIDE SEQUENCE [LARGE SCALE GENOMIC DNA]</scope>
    <source>
        <strain evidence="3 4">JP610</strain>
    </source>
</reference>
<proteinExistence type="predicted"/>
<dbReference type="SUPFAM" id="SSF57850">
    <property type="entry name" value="RING/U-box"/>
    <property type="match status" value="1"/>
</dbReference>
<accession>A0A0L0FHW8</accession>
<dbReference type="InterPro" id="IPR001841">
    <property type="entry name" value="Znf_RING"/>
</dbReference>
<keyword evidence="1" id="KW-0862">Zinc</keyword>
<evidence type="ECO:0000259" key="2">
    <source>
        <dbReference type="PROSITE" id="PS50089"/>
    </source>
</evidence>
<dbReference type="RefSeq" id="XP_014150284.1">
    <property type="nucleotide sequence ID" value="XM_014294809.1"/>
</dbReference>
<dbReference type="Pfam" id="PF13920">
    <property type="entry name" value="zf-C3HC4_3"/>
    <property type="match status" value="1"/>
</dbReference>
<dbReference type="Proteomes" id="UP000054560">
    <property type="component" value="Unassembled WGS sequence"/>
</dbReference>
<dbReference type="EMBL" id="KQ243132">
    <property type="protein sequence ID" value="KNC76382.1"/>
    <property type="molecule type" value="Genomic_DNA"/>
</dbReference>
<dbReference type="InterPro" id="IPR013083">
    <property type="entry name" value="Znf_RING/FYVE/PHD"/>
</dbReference>
<keyword evidence="1" id="KW-0863">Zinc-finger</keyword>
<organism evidence="3 4">
    <name type="scientific">Sphaeroforma arctica JP610</name>
    <dbReference type="NCBI Taxonomy" id="667725"/>
    <lineage>
        <taxon>Eukaryota</taxon>
        <taxon>Ichthyosporea</taxon>
        <taxon>Ichthyophonida</taxon>
        <taxon>Sphaeroforma</taxon>
    </lineage>
</organism>
<dbReference type="Gene3D" id="3.30.40.10">
    <property type="entry name" value="Zinc/RING finger domain, C3HC4 (zinc finger)"/>
    <property type="match status" value="1"/>
</dbReference>
<dbReference type="GO" id="GO:0008270">
    <property type="term" value="F:zinc ion binding"/>
    <property type="evidence" value="ECO:0007669"/>
    <property type="project" value="UniProtKB-KW"/>
</dbReference>
<gene>
    <name evidence="3" type="ORF">SARC_11114</name>
</gene>
<feature type="domain" description="RING-type" evidence="2">
    <location>
        <begin position="92"/>
        <end position="132"/>
    </location>
</feature>
<evidence type="ECO:0000256" key="1">
    <source>
        <dbReference type="PROSITE-ProRule" id="PRU00175"/>
    </source>
</evidence>